<dbReference type="EMBL" id="JH012097">
    <property type="protein sequence ID" value="EGV91418.1"/>
    <property type="molecule type" value="Genomic_DNA"/>
</dbReference>
<evidence type="ECO:0000313" key="1">
    <source>
        <dbReference type="EMBL" id="EGV91418.1"/>
    </source>
</evidence>
<reference evidence="2" key="1">
    <citation type="journal article" date="2011" name="Nat. Biotechnol.">
        <title>The genomic sequence of the Chinese hamster ovary (CHO)-K1 cell line.</title>
        <authorList>
            <person name="Xu X."/>
            <person name="Nagarajan H."/>
            <person name="Lewis N.E."/>
            <person name="Pan S."/>
            <person name="Cai Z."/>
            <person name="Liu X."/>
            <person name="Chen W."/>
            <person name="Xie M."/>
            <person name="Wang W."/>
            <person name="Hammond S."/>
            <person name="Andersen M.R."/>
            <person name="Neff N."/>
            <person name="Passarelli B."/>
            <person name="Koh W."/>
            <person name="Fan H.C."/>
            <person name="Wang J."/>
            <person name="Gui Y."/>
            <person name="Lee K.H."/>
            <person name="Betenbaugh M.J."/>
            <person name="Quake S.R."/>
            <person name="Famili I."/>
            <person name="Palsson B.O."/>
            <person name="Wang J."/>
        </authorList>
    </citation>
    <scope>NUCLEOTIDE SEQUENCE [LARGE SCALE GENOMIC DNA]</scope>
    <source>
        <strain evidence="2">CHO K1 cell line</strain>
    </source>
</reference>
<dbReference type="InParanoid" id="G3IPJ8"/>
<gene>
    <name evidence="1" type="ORF">I79_025910</name>
</gene>
<sequence>MYYLQRKTPNSQPSGQQGPCEMLSRVGIQNLNKLIKSWGESDEEQLSGLLAVHGWTVPWKEHCG</sequence>
<evidence type="ECO:0000313" key="2">
    <source>
        <dbReference type="Proteomes" id="UP000001075"/>
    </source>
</evidence>
<name>G3IPJ8_CRIGR</name>
<dbReference type="Proteomes" id="UP000001075">
    <property type="component" value="Unassembled WGS sequence"/>
</dbReference>
<proteinExistence type="predicted"/>
<accession>G3IPJ8</accession>
<protein>
    <submittedName>
        <fullName evidence="1">Uncharacterized protein</fullName>
    </submittedName>
</protein>
<organism evidence="1 2">
    <name type="scientific">Cricetulus griseus</name>
    <name type="common">Chinese hamster</name>
    <name type="synonym">Cricetulus barabensis griseus</name>
    <dbReference type="NCBI Taxonomy" id="10029"/>
    <lineage>
        <taxon>Eukaryota</taxon>
        <taxon>Metazoa</taxon>
        <taxon>Chordata</taxon>
        <taxon>Craniata</taxon>
        <taxon>Vertebrata</taxon>
        <taxon>Euteleostomi</taxon>
        <taxon>Mammalia</taxon>
        <taxon>Eutheria</taxon>
        <taxon>Euarchontoglires</taxon>
        <taxon>Glires</taxon>
        <taxon>Rodentia</taxon>
        <taxon>Myomorpha</taxon>
        <taxon>Muroidea</taxon>
        <taxon>Cricetidae</taxon>
        <taxon>Cricetinae</taxon>
        <taxon>Cricetulus</taxon>
    </lineage>
</organism>
<dbReference type="AlphaFoldDB" id="G3IPJ8"/>